<keyword evidence="2" id="KW-1185">Reference proteome</keyword>
<evidence type="ECO:0000313" key="1">
    <source>
        <dbReference type="EMBL" id="KAG4420647.1"/>
    </source>
</evidence>
<accession>A0A8H7TK10</accession>
<comment type="caution">
    <text evidence="1">The sequence shown here is derived from an EMBL/GenBank/DDBJ whole genome shotgun (WGS) entry which is preliminary data.</text>
</comment>
<evidence type="ECO:0000313" key="2">
    <source>
        <dbReference type="Proteomes" id="UP000664132"/>
    </source>
</evidence>
<gene>
    <name evidence="1" type="ORF">IFR04_006237</name>
</gene>
<protein>
    <submittedName>
        <fullName evidence="1">Uncharacterized protein</fullName>
    </submittedName>
</protein>
<dbReference type="AlphaFoldDB" id="A0A8H7TK10"/>
<name>A0A8H7TK10_9HELO</name>
<organism evidence="1 2">
    <name type="scientific">Cadophora malorum</name>
    <dbReference type="NCBI Taxonomy" id="108018"/>
    <lineage>
        <taxon>Eukaryota</taxon>
        <taxon>Fungi</taxon>
        <taxon>Dikarya</taxon>
        <taxon>Ascomycota</taxon>
        <taxon>Pezizomycotina</taxon>
        <taxon>Leotiomycetes</taxon>
        <taxon>Helotiales</taxon>
        <taxon>Ploettnerulaceae</taxon>
        <taxon>Cadophora</taxon>
    </lineage>
</organism>
<reference evidence="1" key="1">
    <citation type="submission" date="2021-02" db="EMBL/GenBank/DDBJ databases">
        <title>Genome sequence Cadophora malorum strain M34.</title>
        <authorList>
            <person name="Stefanovic E."/>
            <person name="Vu D."/>
            <person name="Scully C."/>
            <person name="Dijksterhuis J."/>
            <person name="Roader J."/>
            <person name="Houbraken J."/>
        </authorList>
    </citation>
    <scope>NUCLEOTIDE SEQUENCE</scope>
    <source>
        <strain evidence="1">M34</strain>
    </source>
</reference>
<sequence>MSSNDDTGYLDLVQTTLAGDRVQGLTESLLPYFTLESLPVGTGWSKVECLYDESKVLAAVREAYMDEFITDAVQAIITRPGKTFYLARKVQLLLFQKGQSIFDRLVGNDDCIVLIPVAISGSPMAIVQEPKGTAVSHGAEEPKDGRRTTLTFKTHSELMISGRCSILIPDQTKVVCVMLCIGMDKG</sequence>
<dbReference type="Proteomes" id="UP000664132">
    <property type="component" value="Unassembled WGS sequence"/>
</dbReference>
<dbReference type="OrthoDB" id="3433205at2759"/>
<dbReference type="EMBL" id="JAFJYH010000080">
    <property type="protein sequence ID" value="KAG4420647.1"/>
    <property type="molecule type" value="Genomic_DNA"/>
</dbReference>
<proteinExistence type="predicted"/>